<proteinExistence type="predicted"/>
<keyword evidence="2" id="KW-1185">Reference proteome</keyword>
<gene>
    <name evidence="1" type="ORF">K491DRAFT_98138</name>
</gene>
<name>A0A6A6SXT9_9PLEO</name>
<protein>
    <submittedName>
        <fullName evidence="1">Uncharacterized protein</fullName>
    </submittedName>
</protein>
<evidence type="ECO:0000313" key="2">
    <source>
        <dbReference type="Proteomes" id="UP000799324"/>
    </source>
</evidence>
<sequence>MGLRVSGFDLAFFRIYWPQTILPLRSGIELQTGQGLAFLLLLMIVMRATDLPMSSSWSPMHPGFEHTYLSPGFSFHLSSYTINPAIKSFLPFNASGLLPRPVLMSYD</sequence>
<organism evidence="1 2">
    <name type="scientific">Lophiostoma macrostomum CBS 122681</name>
    <dbReference type="NCBI Taxonomy" id="1314788"/>
    <lineage>
        <taxon>Eukaryota</taxon>
        <taxon>Fungi</taxon>
        <taxon>Dikarya</taxon>
        <taxon>Ascomycota</taxon>
        <taxon>Pezizomycotina</taxon>
        <taxon>Dothideomycetes</taxon>
        <taxon>Pleosporomycetidae</taxon>
        <taxon>Pleosporales</taxon>
        <taxon>Lophiostomataceae</taxon>
        <taxon>Lophiostoma</taxon>
    </lineage>
</organism>
<dbReference type="EMBL" id="MU004427">
    <property type="protein sequence ID" value="KAF2651403.1"/>
    <property type="molecule type" value="Genomic_DNA"/>
</dbReference>
<reference evidence="1" key="1">
    <citation type="journal article" date="2020" name="Stud. Mycol.">
        <title>101 Dothideomycetes genomes: a test case for predicting lifestyles and emergence of pathogens.</title>
        <authorList>
            <person name="Haridas S."/>
            <person name="Albert R."/>
            <person name="Binder M."/>
            <person name="Bloem J."/>
            <person name="Labutti K."/>
            <person name="Salamov A."/>
            <person name="Andreopoulos B."/>
            <person name="Baker S."/>
            <person name="Barry K."/>
            <person name="Bills G."/>
            <person name="Bluhm B."/>
            <person name="Cannon C."/>
            <person name="Castanera R."/>
            <person name="Culley D."/>
            <person name="Daum C."/>
            <person name="Ezra D."/>
            <person name="Gonzalez J."/>
            <person name="Henrissat B."/>
            <person name="Kuo A."/>
            <person name="Liang C."/>
            <person name="Lipzen A."/>
            <person name="Lutzoni F."/>
            <person name="Magnuson J."/>
            <person name="Mondo S."/>
            <person name="Nolan M."/>
            <person name="Ohm R."/>
            <person name="Pangilinan J."/>
            <person name="Park H.-J."/>
            <person name="Ramirez L."/>
            <person name="Alfaro M."/>
            <person name="Sun H."/>
            <person name="Tritt A."/>
            <person name="Yoshinaga Y."/>
            <person name="Zwiers L.-H."/>
            <person name="Turgeon B."/>
            <person name="Goodwin S."/>
            <person name="Spatafora J."/>
            <person name="Crous P."/>
            <person name="Grigoriev I."/>
        </authorList>
    </citation>
    <scope>NUCLEOTIDE SEQUENCE</scope>
    <source>
        <strain evidence="1">CBS 122681</strain>
    </source>
</reference>
<dbReference type="Proteomes" id="UP000799324">
    <property type="component" value="Unassembled WGS sequence"/>
</dbReference>
<evidence type="ECO:0000313" key="1">
    <source>
        <dbReference type="EMBL" id="KAF2651403.1"/>
    </source>
</evidence>
<dbReference type="AlphaFoldDB" id="A0A6A6SXT9"/>
<accession>A0A6A6SXT9</accession>